<organism evidence="3 4">
    <name type="scientific">Bodo saltans</name>
    <name type="common">Flagellated protozoan</name>
    <dbReference type="NCBI Taxonomy" id="75058"/>
    <lineage>
        <taxon>Eukaryota</taxon>
        <taxon>Discoba</taxon>
        <taxon>Euglenozoa</taxon>
        <taxon>Kinetoplastea</taxon>
        <taxon>Metakinetoplastina</taxon>
        <taxon>Eubodonida</taxon>
        <taxon>Bodonidae</taxon>
        <taxon>Bodo</taxon>
    </lineage>
</organism>
<name>A0A0S4JAP7_BODSA</name>
<evidence type="ECO:0000313" key="3">
    <source>
        <dbReference type="EMBL" id="CUG86487.1"/>
    </source>
</evidence>
<feature type="region of interest" description="Disordered" evidence="1">
    <location>
        <begin position="121"/>
        <end position="140"/>
    </location>
</feature>
<keyword evidence="2" id="KW-0472">Membrane</keyword>
<dbReference type="PANTHER" id="PTHR46656:SF3">
    <property type="entry name" value="PUTATIVE-RELATED"/>
    <property type="match status" value="1"/>
</dbReference>
<dbReference type="PANTHER" id="PTHR46656">
    <property type="entry name" value="PUTATIVE-RELATED"/>
    <property type="match status" value="1"/>
</dbReference>
<dbReference type="SUPFAM" id="SSF53756">
    <property type="entry name" value="UDP-Glycosyltransferase/glycogen phosphorylase"/>
    <property type="match status" value="1"/>
</dbReference>
<accession>A0A0S4JAP7</accession>
<dbReference type="OrthoDB" id="2193793at2759"/>
<dbReference type="AlphaFoldDB" id="A0A0S4JAP7"/>
<feature type="compositionally biased region" description="Basic residues" evidence="1">
    <location>
        <begin position="475"/>
        <end position="484"/>
    </location>
</feature>
<feature type="compositionally biased region" description="Polar residues" evidence="1">
    <location>
        <begin position="9"/>
        <end position="35"/>
    </location>
</feature>
<protein>
    <submittedName>
        <fullName evidence="3">Glycosyltransferase family 1, putative</fullName>
    </submittedName>
</protein>
<evidence type="ECO:0000313" key="4">
    <source>
        <dbReference type="Proteomes" id="UP000051952"/>
    </source>
</evidence>
<feature type="compositionally biased region" description="Polar residues" evidence="1">
    <location>
        <begin position="464"/>
        <end position="474"/>
    </location>
</feature>
<keyword evidence="2" id="KW-1133">Transmembrane helix</keyword>
<dbReference type="EMBL" id="CYKH01001314">
    <property type="protein sequence ID" value="CUG86487.1"/>
    <property type="molecule type" value="Genomic_DNA"/>
</dbReference>
<keyword evidence="4" id="KW-1185">Reference proteome</keyword>
<keyword evidence="2" id="KW-0812">Transmembrane</keyword>
<feature type="region of interest" description="Disordered" evidence="1">
    <location>
        <begin position="1"/>
        <end position="47"/>
    </location>
</feature>
<reference evidence="4" key="1">
    <citation type="submission" date="2015-09" db="EMBL/GenBank/DDBJ databases">
        <authorList>
            <consortium name="Pathogen Informatics"/>
        </authorList>
    </citation>
    <scope>NUCLEOTIDE SEQUENCE [LARGE SCALE GENOMIC DNA]</scope>
    <source>
        <strain evidence="4">Lake Konstanz</strain>
    </source>
</reference>
<feature type="region of interest" description="Disordered" evidence="1">
    <location>
        <begin position="457"/>
        <end position="501"/>
    </location>
</feature>
<feature type="compositionally biased region" description="Pro residues" evidence="1">
    <location>
        <begin position="488"/>
        <end position="498"/>
    </location>
</feature>
<dbReference type="GO" id="GO:0016740">
    <property type="term" value="F:transferase activity"/>
    <property type="evidence" value="ECO:0007669"/>
    <property type="project" value="UniProtKB-KW"/>
</dbReference>
<evidence type="ECO:0000256" key="2">
    <source>
        <dbReference type="SAM" id="Phobius"/>
    </source>
</evidence>
<evidence type="ECO:0000256" key="1">
    <source>
        <dbReference type="SAM" id="MobiDB-lite"/>
    </source>
</evidence>
<dbReference type="Gene3D" id="3.40.50.2000">
    <property type="entry name" value="Glycogen Phosphorylase B"/>
    <property type="match status" value="1"/>
</dbReference>
<dbReference type="Proteomes" id="UP000051952">
    <property type="component" value="Unassembled WGS sequence"/>
</dbReference>
<proteinExistence type="predicted"/>
<dbReference type="Pfam" id="PF13692">
    <property type="entry name" value="Glyco_trans_1_4"/>
    <property type="match status" value="1"/>
</dbReference>
<dbReference type="VEuPathDB" id="TriTrypDB:BSAL_93385"/>
<keyword evidence="3" id="KW-0808">Transferase</keyword>
<gene>
    <name evidence="3" type="ORF">BSAL_93385</name>
</gene>
<sequence length="1264" mass="142836">MMAERATLRYSNGATASNARSPTRPLSPNAKTPNSRPRRQLGGGSNSYMNFRRPRNIFLLCALLIVGTISWRALRLKHVMSDQNLFSYDSAKESERVSRNIQSLESDIKHVLGHLYQGETGALSNESDSEPLRQGVEGDGATKERTAIGKLGAGASHQYHVSTTASDIVTLIIPLRGKLLPLGHITFPGLCRTRQDTPGEEVPLHSSTSPTSFTKVEVIFAATKLLNVSDVRLTLPGAWAPVKDLATPLSLASFSILHAQELVDRSSVDSQVNIAHCIERIVVATVVSKANGLETFVDPIDAMLGRHIDFHAETAGNNKSHSSFQQHANVPDPHLGRRVVPFGQLILAALRLSDVTASHFIVMSEAVMPARVGGLRSSTSSAPQAAAASTRSTFLDDLMAPFLLYGTDGRTPSTHLSGRHHETIIPVMAQCTLLQPAAWARTSDLTATYNAMGPIFTQEERETSMPSLRTSPPKSNKKRAKHDKKFSSPPPPPPPPFALQPDAHLRFQWDRLEELQRPAQDLVVIDRGTESGIGSDRQFATQYIVRRLHGFRASDGRVRSPAMDQVDMATPYCTAFDRRKYLLLGGLRNDGSEVFTSRIYAGLFSQEIRQRVLMLVKLRVTLVERIMESISLVEVHKAGNVLRQQVRLAYSQVVESMNLWEDVTGGKYDRTLRSDALTEALLSAETASQQDHFGTTNKVEERLAWQTSRLHEATKELLKLGKNKDSGATEEEVGWDLSLRLQRFDRSWRVFATNASAVLLREWLPYTYMSYFSSNHMALVHPSYMADGFFQDLWGKALVALHRSRAGIPFELSSQMQLRERALQKRPLTVYWSSFCCGCCGFSSEIVQFIFPLARRRRLHIFNDEGCFCRGYPSAIQDTIKRLFMQQEHYLIQYHDPREISVWISHTDPNSYVQVITEKRRPSYFVGRSMYEFSKVPHQWMKNIEEHCDEVWVPCAFVRNVFVGSGVRPDKVVIIPEALDTNFYDPQAHEPIPLPLSSSRPSWRVWENRKLDAPSDYDAHYKFFSSFKWEPRKGWEILLMAYYQGFAANRTSRNDPFPKVSLYIQSFMFLNSAIPKGYDIRNVTHILHVINHWIKTTFPAEDRVTLENSFPHLVIITEHVTEMEQVMLYRTMDAFVLPTRGEGWGLPTIQAMSMGMPTISTNWGGNTEFMSRSTSFLIPVDGLEELPLDSYYQHEEGKKWAMPNRKATMEYLQWCAANPDQARMIGLRAREDIHRRFSEEAVADIVDARLEDIRKIVEARDGTS</sequence>
<feature type="transmembrane region" description="Helical" evidence="2">
    <location>
        <begin position="57"/>
        <end position="74"/>
    </location>
</feature>